<dbReference type="SUPFAM" id="SSF47923">
    <property type="entry name" value="Ypt/Rab-GAP domain of gyp1p"/>
    <property type="match status" value="1"/>
</dbReference>
<dbReference type="Proteomes" id="UP000694865">
    <property type="component" value="Unplaced"/>
</dbReference>
<protein>
    <submittedName>
        <fullName evidence="3">Uncharacterized protein LOC100376246</fullName>
    </submittedName>
</protein>
<evidence type="ECO:0000313" key="3">
    <source>
        <dbReference type="RefSeq" id="XP_006811802.1"/>
    </source>
</evidence>
<dbReference type="GeneID" id="100376246"/>
<feature type="region of interest" description="Disordered" evidence="1">
    <location>
        <begin position="607"/>
        <end position="626"/>
    </location>
</feature>
<feature type="region of interest" description="Disordered" evidence="1">
    <location>
        <begin position="24"/>
        <end position="55"/>
    </location>
</feature>
<feature type="compositionally biased region" description="Basic and acidic residues" evidence="1">
    <location>
        <begin position="36"/>
        <end position="48"/>
    </location>
</feature>
<feature type="compositionally biased region" description="Low complexity" evidence="1">
    <location>
        <begin position="700"/>
        <end position="709"/>
    </location>
</feature>
<evidence type="ECO:0000256" key="1">
    <source>
        <dbReference type="SAM" id="MobiDB-lite"/>
    </source>
</evidence>
<evidence type="ECO:0000313" key="2">
    <source>
        <dbReference type="Proteomes" id="UP000694865"/>
    </source>
</evidence>
<proteinExistence type="predicted"/>
<gene>
    <name evidence="3" type="primary">LOC100376246</name>
</gene>
<sequence length="1267" mass="143170">MEAGLNNVLPGFIRPIIDDKSTATPGTLPLLTRGSKRMDRHALSHGDKPPNSWSPVSEKLGDSIVAILRRDPYRMSDVCRKLSGKQIPSNLRQYVWTELLFTSDRSLVSKEGNIEKILRNRFAKKVSMGKIDLKLKKATYTPIHGLIWNSVVEMYDSIPSMQPYQTRLYMKECANALNVLYTYNRSYEPYLIQWLFPLQLAYPSRQEQEEKPYELAMYLDLFMSNVFPKWPEIFAMADRTMNKIIQEDTDLADHLQDCALKNIDLDAKQFLVHLIHIEKDKALALGRATPGSEKSIMMSKELLADPVIFIRKWIGEGFVGVLDGQAVLYVWDQCFMNKWKHEVIENVCLAIILLLREMFLETTDYHEMKQVFLQQPARLYTADIQRAYLHLSKGGPVSEVPPLNRYRPQAGLFSRKPTPKAAASPVVSKSPDVPVPSRVSTISDNIEPAELKPIGVKKFKMTLVILQPPAVDDTSRLNTAEKWKKEQFRALSYFEPDHVKVAVSVFYGKIKLRTTHSNVKARHANQSVTQANQKTYYVEIPEEEMIFYNLDPSGFHGARGKHSHPYAIIKVLYQIPPGKDGQIQTVNLGWVQLPLYEQQQQTVDQQQQQQNVDQQQQKQTVDEQPSSTWVILAGDKKHSIRPGAAPDQQLEIVDPEVTYTQDDFLQKGSDLEFRVFDLEVEPPTIKSPTPPPPPPPARPGEPQQPAQRPISPSPSEDFNPRLEGDPWVAHKPSVAVLPSPTDPKDGLDLYIDGVQYIPDNATIIKVTGRLMTPAVKSLEDIAAYPSVKGPARCPVFKYKYPVKEGLVESNLVILRVYTVDKDTKELVVIGSCMMQLFTKQGDQYKLNVGGFQLRIKSGLPDTSKPLNGNSMDALPNVPGCSILIRILPRSETYIEAEDYKSGYYRSQQCEPYISEVRILEHYVKDDKFPLSVTEAIHRLQIDEKKATVGTLEQDENQLVQLLKDRLDKKHLAPKAPPKDLDLTRLINYDISRGVDIQVQSAYGLNIEGLYCNGFVRVSPGNEAIDLERTPEGYGGEEKFLTSKHDYGSLQKSPRWLDMASILHPHHDVNSILLIQIFSLDAVYKPTADGSGPGVVTGKDGEDPKLGVDSQLGWTALPIFNGPYVMQGVHVLPIFVGTPSREFLQMALTTPVLDTFKACIQDKTITLDSNFASMVVHTWDGHYDKDETVPQPRIDEYLTVDKPDKFNKTANNRKGKLMSELVTKTMSPEDVQNESLVKREIEYFEESMSKTFYELMESALMNAGYGPL</sequence>
<accession>A0ABM0LVL1</accession>
<feature type="region of interest" description="Disordered" evidence="1">
    <location>
        <begin position="682"/>
        <end position="725"/>
    </location>
</feature>
<feature type="compositionally biased region" description="Pro residues" evidence="1">
    <location>
        <begin position="688"/>
        <end position="699"/>
    </location>
</feature>
<dbReference type="InterPro" id="IPR035969">
    <property type="entry name" value="Rab-GAP_TBC_sf"/>
</dbReference>
<organism evidence="2 3">
    <name type="scientific">Saccoglossus kowalevskii</name>
    <name type="common">Acorn worm</name>
    <dbReference type="NCBI Taxonomy" id="10224"/>
    <lineage>
        <taxon>Eukaryota</taxon>
        <taxon>Metazoa</taxon>
        <taxon>Hemichordata</taxon>
        <taxon>Enteropneusta</taxon>
        <taxon>Harrimaniidae</taxon>
        <taxon>Saccoglossus</taxon>
    </lineage>
</organism>
<keyword evidence="2" id="KW-1185">Reference proteome</keyword>
<reference evidence="3" key="1">
    <citation type="submission" date="2025-08" db="UniProtKB">
        <authorList>
            <consortium name="RefSeq"/>
        </authorList>
    </citation>
    <scope>IDENTIFICATION</scope>
    <source>
        <tissue evidence="3">Testes</tissue>
    </source>
</reference>
<name>A0ABM0LVL1_SACKO</name>
<dbReference type="RefSeq" id="XP_006811802.1">
    <property type="nucleotide sequence ID" value="XM_006811739.1"/>
</dbReference>
<feature type="compositionally biased region" description="Low complexity" evidence="1">
    <location>
        <begin position="607"/>
        <end position="624"/>
    </location>
</feature>
<dbReference type="Gene3D" id="1.10.472.80">
    <property type="entry name" value="Ypt/Rab-GAP domain of gyp1p, domain 3"/>
    <property type="match status" value="1"/>
</dbReference>